<keyword evidence="1" id="KW-1133">Transmembrane helix</keyword>
<accession>V7BB63</accession>
<dbReference type="EMBL" id="CM002295">
    <property type="protein sequence ID" value="ESW14098.1"/>
    <property type="molecule type" value="Genomic_DNA"/>
</dbReference>
<evidence type="ECO:0000256" key="1">
    <source>
        <dbReference type="SAM" id="Phobius"/>
    </source>
</evidence>
<dbReference type="OrthoDB" id="10408510at2759"/>
<keyword evidence="1" id="KW-0812">Transmembrane</keyword>
<keyword evidence="3" id="KW-1185">Reference proteome</keyword>
<evidence type="ECO:0000313" key="3">
    <source>
        <dbReference type="Proteomes" id="UP000000226"/>
    </source>
</evidence>
<keyword evidence="1" id="KW-0472">Membrane</keyword>
<sequence>MSLISVTLFTTNILVGSSFSFSINYVYICMFFFGRLGSWKMVAESMGESVKLRRDSTLILMMLYMFIAVYTWRYLS</sequence>
<evidence type="ECO:0000313" key="2">
    <source>
        <dbReference type="EMBL" id="ESW14098.1"/>
    </source>
</evidence>
<name>V7BB63_PHAVU</name>
<gene>
    <name evidence="2" type="ORF">PHAVU_008G252900g</name>
</gene>
<reference evidence="3" key="1">
    <citation type="journal article" date="2014" name="Nat. Genet.">
        <title>A reference genome for common bean and genome-wide analysis of dual domestications.</title>
        <authorList>
            <person name="Schmutz J."/>
            <person name="McClean P.E."/>
            <person name="Mamidi S."/>
            <person name="Wu G.A."/>
            <person name="Cannon S.B."/>
            <person name="Grimwood J."/>
            <person name="Jenkins J."/>
            <person name="Shu S."/>
            <person name="Song Q."/>
            <person name="Chavarro C."/>
            <person name="Torres-Torres M."/>
            <person name="Geffroy V."/>
            <person name="Moghaddam S.M."/>
            <person name="Gao D."/>
            <person name="Abernathy B."/>
            <person name="Barry K."/>
            <person name="Blair M."/>
            <person name="Brick M.A."/>
            <person name="Chovatia M."/>
            <person name="Gepts P."/>
            <person name="Goodstein D.M."/>
            <person name="Gonzales M."/>
            <person name="Hellsten U."/>
            <person name="Hyten D.L."/>
            <person name="Jia G."/>
            <person name="Kelly J.D."/>
            <person name="Kudrna D."/>
            <person name="Lee R."/>
            <person name="Richard M.M."/>
            <person name="Miklas P.N."/>
            <person name="Osorno J.M."/>
            <person name="Rodrigues J."/>
            <person name="Thareau V."/>
            <person name="Urrea C.A."/>
            <person name="Wang M."/>
            <person name="Yu Y."/>
            <person name="Zhang M."/>
            <person name="Wing R.A."/>
            <person name="Cregan P.B."/>
            <person name="Rokhsar D.S."/>
            <person name="Jackson S.A."/>
        </authorList>
    </citation>
    <scope>NUCLEOTIDE SEQUENCE [LARGE SCALE GENOMIC DNA]</scope>
    <source>
        <strain evidence="3">cv. G19833</strain>
    </source>
</reference>
<dbReference type="Gramene" id="ESW14098">
    <property type="protein sequence ID" value="ESW14098"/>
    <property type="gene ID" value="PHAVU_008G252900g"/>
</dbReference>
<organism evidence="2 3">
    <name type="scientific">Phaseolus vulgaris</name>
    <name type="common">Kidney bean</name>
    <name type="synonym">French bean</name>
    <dbReference type="NCBI Taxonomy" id="3885"/>
    <lineage>
        <taxon>Eukaryota</taxon>
        <taxon>Viridiplantae</taxon>
        <taxon>Streptophyta</taxon>
        <taxon>Embryophyta</taxon>
        <taxon>Tracheophyta</taxon>
        <taxon>Spermatophyta</taxon>
        <taxon>Magnoliopsida</taxon>
        <taxon>eudicotyledons</taxon>
        <taxon>Gunneridae</taxon>
        <taxon>Pentapetalae</taxon>
        <taxon>rosids</taxon>
        <taxon>fabids</taxon>
        <taxon>Fabales</taxon>
        <taxon>Fabaceae</taxon>
        <taxon>Papilionoideae</taxon>
        <taxon>50 kb inversion clade</taxon>
        <taxon>NPAAA clade</taxon>
        <taxon>indigoferoid/millettioid clade</taxon>
        <taxon>Phaseoleae</taxon>
        <taxon>Phaseolus</taxon>
    </lineage>
</organism>
<feature type="transmembrane region" description="Helical" evidence="1">
    <location>
        <begin position="12"/>
        <end position="36"/>
    </location>
</feature>
<protein>
    <submittedName>
        <fullName evidence="2">Uncharacterized protein</fullName>
    </submittedName>
</protein>
<proteinExistence type="predicted"/>
<dbReference type="AlphaFoldDB" id="V7BB63"/>
<feature type="transmembrane region" description="Helical" evidence="1">
    <location>
        <begin position="57"/>
        <end position="75"/>
    </location>
</feature>
<dbReference type="Proteomes" id="UP000000226">
    <property type="component" value="Chromosome 8"/>
</dbReference>